<evidence type="ECO:0000259" key="6">
    <source>
        <dbReference type="Pfam" id="PF05182"/>
    </source>
</evidence>
<gene>
    <name evidence="7" type="ORF">GIB67_001303</name>
</gene>
<feature type="compositionally biased region" description="Basic residues" evidence="5">
    <location>
        <begin position="359"/>
        <end position="371"/>
    </location>
</feature>
<evidence type="ECO:0000256" key="1">
    <source>
        <dbReference type="ARBA" id="ARBA00004123"/>
    </source>
</evidence>
<name>A0A7J7LLB2_9MAGN</name>
<feature type="compositionally biased region" description="Basic and acidic residues" evidence="5">
    <location>
        <begin position="559"/>
        <end position="572"/>
    </location>
</feature>
<accession>A0A7J7LLB2</accession>
<dbReference type="OrthoDB" id="1917198at2759"/>
<feature type="region of interest" description="Disordered" evidence="5">
    <location>
        <begin position="334"/>
        <end position="371"/>
    </location>
</feature>
<dbReference type="GO" id="GO:0006397">
    <property type="term" value="P:mRNA processing"/>
    <property type="evidence" value="ECO:0007669"/>
    <property type="project" value="UniProtKB-KW"/>
</dbReference>
<feature type="compositionally biased region" description="Basic and acidic residues" evidence="5">
    <location>
        <begin position="977"/>
        <end position="990"/>
    </location>
</feature>
<dbReference type="PANTHER" id="PTHR36884:SF4">
    <property type="entry name" value="FIP1[III]-LIKE PROTEIN"/>
    <property type="match status" value="1"/>
</dbReference>
<feature type="region of interest" description="Disordered" evidence="5">
    <location>
        <begin position="251"/>
        <end position="293"/>
    </location>
</feature>
<dbReference type="InterPro" id="IPR044976">
    <property type="entry name" value="FIPS5/FIPS3-like"/>
</dbReference>
<dbReference type="Proteomes" id="UP000541444">
    <property type="component" value="Unassembled WGS sequence"/>
</dbReference>
<keyword evidence="3" id="KW-0507">mRNA processing</keyword>
<feature type="compositionally biased region" description="Basic and acidic residues" evidence="5">
    <location>
        <begin position="695"/>
        <end position="714"/>
    </location>
</feature>
<sequence length="1077" mass="125774">MRSTSWFLYRNIFDINIETFDRKPWRYHGVDITDFFNFGLQEESWKQYCNHMDEFRQQSTMLTKIPVFQSQKPYAVFEAECRHLAGAEKDMAKEMEQGKLVSRVFKSANTKPEGRAIQVEGSICERRPSMDLRRLQNRDSDVVIQIPVPSSTKNSSKENSGYVDNSTVMVSGSEDSDEYLDRYSRRFYASSIEDTEANSLTRCPRRKTKCHAPNLGPISQGNDSNTEGYHCQKAKKHLFQENIEAIDRYKGTKGGGGDNSPFGLGAESPVGDDQVQYSSSPSFIDSPPSIATEGNIDIDEVKRPGKRISSNSVTGIRESITSLSYHSKDFGKNGTEIDPRYSENDSGNGSMIQREHKYSSRGRVRSVSKQKIHADYGQTTRYRKEYNLVRSHGKRRERQSDFSAGEDLSFCKETKISIGYCSGRFAEKRIRGACTKVLHGESYPNFRVEMDPDLRRHWDERDYYLHKRVTARDNIVEQGHHYHYEKELSDEGGMTFEESSQPPFFTEKERFWQKRRGDENQFKKEIEDDNFVIQQRYREEQGRHVPYYMRERDYIEKKYENHQSDNGRDVKSSSRRGRYDSGPLLNMIDYSFRFGGHGDECWRSPDHDYSDREPYAPFRRKWCDTPPLRNDVYDSWRQGRRDGIKWRPMHSEEHKNSGIVDPRFEEDHDDEESIYPNDYTSRQQDGGRTYADSWRSVRRDGNKWRQMHSEEHRNSGSVIPRFKNDRNAEESIYSDGYTSRHPDQGRKYADSWSLGRKYGSKWKRMHSEEHRNSGFIDPRLKDDYDTDIYPDDYPSRHPDRGRTYAEEASISYERISKHESFHVKHDLSLGGILQEESEFHRIRRRLTEEGRNSEVIRSTLDDFDNDEDEQAVQRCRDLHMVDCKKKSFRRCDEVGDAMCNSWKYKSGTVSNNEKKTACMHLISSPKISKDEHFYLRKSKFATVGQCDLENSTEMRKETLADKYQSIQHNDSSELEEGQLKLEETPERNPGSEKIASTGGDMNERKMHSEDLVNKARILESLAKMEKRRERFKKPIALKAPDNNHCSAPEPPLDDHVLANAVEITRQRPARKRRWGGS</sequence>
<keyword evidence="8" id="KW-1185">Reference proteome</keyword>
<proteinExistence type="inferred from homology"/>
<feature type="region of interest" description="Disordered" evidence="5">
    <location>
        <begin position="559"/>
        <end position="578"/>
    </location>
</feature>
<feature type="compositionally biased region" description="Basic and acidic residues" evidence="5">
    <location>
        <begin position="650"/>
        <end position="666"/>
    </location>
</feature>
<dbReference type="PANTHER" id="PTHR36884">
    <property type="entry name" value="FIP1[III]-LIKE PROTEIN"/>
    <property type="match status" value="1"/>
</dbReference>
<dbReference type="GO" id="GO:0005634">
    <property type="term" value="C:nucleus"/>
    <property type="evidence" value="ECO:0007669"/>
    <property type="project" value="UniProtKB-SubCell"/>
</dbReference>
<evidence type="ECO:0000256" key="4">
    <source>
        <dbReference type="ARBA" id="ARBA00023242"/>
    </source>
</evidence>
<evidence type="ECO:0000256" key="2">
    <source>
        <dbReference type="ARBA" id="ARBA00007459"/>
    </source>
</evidence>
<feature type="region of interest" description="Disordered" evidence="5">
    <location>
        <begin position="968"/>
        <end position="1005"/>
    </location>
</feature>
<evidence type="ECO:0000256" key="3">
    <source>
        <dbReference type="ARBA" id="ARBA00022664"/>
    </source>
</evidence>
<evidence type="ECO:0000256" key="5">
    <source>
        <dbReference type="SAM" id="MobiDB-lite"/>
    </source>
</evidence>
<feature type="domain" description="Pre-mRNA polyadenylation factor Fip1" evidence="6">
    <location>
        <begin position="14"/>
        <end position="56"/>
    </location>
</feature>
<reference evidence="7 8" key="1">
    <citation type="journal article" date="2020" name="IScience">
        <title>Genome Sequencing of the Endangered Kingdonia uniflora (Circaeasteraceae, Ranunculales) Reveals Potential Mechanisms of Evolutionary Specialization.</title>
        <authorList>
            <person name="Sun Y."/>
            <person name="Deng T."/>
            <person name="Zhang A."/>
            <person name="Moore M.J."/>
            <person name="Landis J.B."/>
            <person name="Lin N."/>
            <person name="Zhang H."/>
            <person name="Zhang X."/>
            <person name="Huang J."/>
            <person name="Zhang X."/>
            <person name="Sun H."/>
            <person name="Wang H."/>
        </authorList>
    </citation>
    <scope>NUCLEOTIDE SEQUENCE [LARGE SCALE GENOMIC DNA]</scope>
    <source>
        <strain evidence="7">TB1705</strain>
        <tissue evidence="7">Leaf</tissue>
    </source>
</reference>
<dbReference type="EMBL" id="JACGCM010002207">
    <property type="protein sequence ID" value="KAF6143359.1"/>
    <property type="molecule type" value="Genomic_DNA"/>
</dbReference>
<dbReference type="Pfam" id="PF05182">
    <property type="entry name" value="Fip1"/>
    <property type="match status" value="1"/>
</dbReference>
<evidence type="ECO:0000313" key="8">
    <source>
        <dbReference type="Proteomes" id="UP000541444"/>
    </source>
</evidence>
<feature type="compositionally biased region" description="Low complexity" evidence="5">
    <location>
        <begin position="278"/>
        <end position="290"/>
    </location>
</feature>
<comment type="subcellular location">
    <subcellularLocation>
        <location evidence="1">Nucleus</location>
    </subcellularLocation>
</comment>
<protein>
    <recommendedName>
        <fullName evidence="6">Pre-mRNA polyadenylation factor Fip1 domain-containing protein</fullName>
    </recommendedName>
</protein>
<comment type="caution">
    <text evidence="7">The sequence shown here is derived from an EMBL/GenBank/DDBJ whole genome shotgun (WGS) entry which is preliminary data.</text>
</comment>
<keyword evidence="4" id="KW-0539">Nucleus</keyword>
<feature type="region of interest" description="Disordered" evidence="5">
    <location>
        <begin position="149"/>
        <end position="169"/>
    </location>
</feature>
<comment type="similarity">
    <text evidence="2">Belongs to the FIP1 family.</text>
</comment>
<dbReference type="InterPro" id="IPR007854">
    <property type="entry name" value="Fip1_dom"/>
</dbReference>
<dbReference type="AlphaFoldDB" id="A0A7J7LLB2"/>
<feature type="compositionally biased region" description="Basic and acidic residues" evidence="5">
    <location>
        <begin position="334"/>
        <end position="343"/>
    </location>
</feature>
<evidence type="ECO:0000313" key="7">
    <source>
        <dbReference type="EMBL" id="KAF6143359.1"/>
    </source>
</evidence>
<feature type="region of interest" description="Disordered" evidence="5">
    <location>
        <begin position="650"/>
        <end position="721"/>
    </location>
</feature>
<organism evidence="7 8">
    <name type="scientific">Kingdonia uniflora</name>
    <dbReference type="NCBI Taxonomy" id="39325"/>
    <lineage>
        <taxon>Eukaryota</taxon>
        <taxon>Viridiplantae</taxon>
        <taxon>Streptophyta</taxon>
        <taxon>Embryophyta</taxon>
        <taxon>Tracheophyta</taxon>
        <taxon>Spermatophyta</taxon>
        <taxon>Magnoliopsida</taxon>
        <taxon>Ranunculales</taxon>
        <taxon>Circaeasteraceae</taxon>
        <taxon>Kingdonia</taxon>
    </lineage>
</organism>